<reference evidence="6 7" key="1">
    <citation type="submission" date="2015-12" db="EMBL/GenBank/DDBJ databases">
        <title>The genome of Folsomia candida.</title>
        <authorList>
            <person name="Faddeeva A."/>
            <person name="Derks M.F."/>
            <person name="Anvar Y."/>
            <person name="Smit S."/>
            <person name="Van Straalen N."/>
            <person name="Roelofs D."/>
        </authorList>
    </citation>
    <scope>NUCLEOTIDE SEQUENCE [LARGE SCALE GENOMIC DNA]</scope>
    <source>
        <strain evidence="6 7">VU population</strain>
        <tissue evidence="6">Whole body</tissue>
    </source>
</reference>
<feature type="compositionally biased region" description="Basic and acidic residues" evidence="4">
    <location>
        <begin position="883"/>
        <end position="894"/>
    </location>
</feature>
<dbReference type="GO" id="GO:0008270">
    <property type="term" value="F:zinc ion binding"/>
    <property type="evidence" value="ECO:0007669"/>
    <property type="project" value="InterPro"/>
</dbReference>
<dbReference type="SUPFAM" id="SSF53187">
    <property type="entry name" value="Zn-dependent exopeptidases"/>
    <property type="match status" value="2"/>
</dbReference>
<feature type="compositionally biased region" description="Basic residues" evidence="4">
    <location>
        <begin position="932"/>
        <end position="942"/>
    </location>
</feature>
<feature type="compositionally biased region" description="Polar residues" evidence="4">
    <location>
        <begin position="867"/>
        <end position="877"/>
    </location>
</feature>
<feature type="compositionally biased region" description="Low complexity" evidence="4">
    <location>
        <begin position="919"/>
        <end position="931"/>
    </location>
</feature>
<dbReference type="InterPro" id="IPR000834">
    <property type="entry name" value="Peptidase_M14"/>
</dbReference>
<feature type="compositionally biased region" description="Low complexity" evidence="4">
    <location>
        <begin position="547"/>
        <end position="556"/>
    </location>
</feature>
<dbReference type="Gene3D" id="2.60.40.3120">
    <property type="match status" value="1"/>
</dbReference>
<evidence type="ECO:0000259" key="5">
    <source>
        <dbReference type="PROSITE" id="PS52035"/>
    </source>
</evidence>
<keyword evidence="7" id="KW-1185">Reference proteome</keyword>
<gene>
    <name evidence="6" type="ORF">Fcan01_13716</name>
</gene>
<keyword evidence="6" id="KW-0645">Protease</keyword>
<dbReference type="GO" id="GO:0004181">
    <property type="term" value="F:metallocarboxypeptidase activity"/>
    <property type="evidence" value="ECO:0007669"/>
    <property type="project" value="InterPro"/>
</dbReference>
<evidence type="ECO:0000256" key="3">
    <source>
        <dbReference type="PROSITE-ProRule" id="PRU01379"/>
    </source>
</evidence>
<comment type="similarity">
    <text evidence="2 3">Belongs to the peptidase M14 family.</text>
</comment>
<dbReference type="OMA" id="LCHECKL"/>
<dbReference type="OrthoDB" id="10253041at2759"/>
<dbReference type="InterPro" id="IPR050821">
    <property type="entry name" value="Cytosolic_carboxypeptidase"/>
</dbReference>
<dbReference type="Pfam" id="PF00246">
    <property type="entry name" value="Peptidase_M14"/>
    <property type="match status" value="1"/>
</dbReference>
<dbReference type="Gene3D" id="3.40.630.10">
    <property type="entry name" value="Zn peptidases"/>
    <property type="match status" value="2"/>
</dbReference>
<evidence type="ECO:0000313" key="7">
    <source>
        <dbReference type="Proteomes" id="UP000198287"/>
    </source>
</evidence>
<feature type="compositionally biased region" description="Basic residues" evidence="4">
    <location>
        <begin position="557"/>
        <end position="575"/>
    </location>
</feature>
<feature type="region of interest" description="Disordered" evidence="4">
    <location>
        <begin position="540"/>
        <end position="608"/>
    </location>
</feature>
<evidence type="ECO:0000313" key="6">
    <source>
        <dbReference type="EMBL" id="OXA51937.1"/>
    </source>
</evidence>
<dbReference type="GO" id="GO:0006508">
    <property type="term" value="P:proteolysis"/>
    <property type="evidence" value="ECO:0007669"/>
    <property type="project" value="InterPro"/>
</dbReference>
<comment type="caution">
    <text evidence="6">The sequence shown here is derived from an EMBL/GenBank/DDBJ whole genome shotgun (WGS) entry which is preliminary data.</text>
</comment>
<feature type="domain" description="Peptidase M14" evidence="5">
    <location>
        <begin position="168"/>
        <end position="791"/>
    </location>
</feature>
<dbReference type="EMBL" id="LNIX01000007">
    <property type="protein sequence ID" value="OXA51937.1"/>
    <property type="molecule type" value="Genomic_DNA"/>
</dbReference>
<dbReference type="Proteomes" id="UP000198287">
    <property type="component" value="Unassembled WGS sequence"/>
</dbReference>
<comment type="cofactor">
    <cofactor evidence="1">
        <name>Zn(2+)</name>
        <dbReference type="ChEBI" id="CHEBI:29105"/>
    </cofactor>
</comment>
<protein>
    <submittedName>
        <fullName evidence="6">Cytosolic carboxypeptidase-like protein 5</fullName>
    </submittedName>
</protein>
<organism evidence="6 7">
    <name type="scientific">Folsomia candida</name>
    <name type="common">Springtail</name>
    <dbReference type="NCBI Taxonomy" id="158441"/>
    <lineage>
        <taxon>Eukaryota</taxon>
        <taxon>Metazoa</taxon>
        <taxon>Ecdysozoa</taxon>
        <taxon>Arthropoda</taxon>
        <taxon>Hexapoda</taxon>
        <taxon>Collembola</taxon>
        <taxon>Entomobryomorpha</taxon>
        <taxon>Isotomoidea</taxon>
        <taxon>Isotomidae</taxon>
        <taxon>Proisotominae</taxon>
        <taxon>Folsomia</taxon>
    </lineage>
</organism>
<accession>A0A226E4N6</accession>
<dbReference type="AlphaFoldDB" id="A0A226E4N6"/>
<dbReference type="PROSITE" id="PS52035">
    <property type="entry name" value="PEPTIDASE_M14"/>
    <property type="match status" value="1"/>
</dbReference>
<feature type="active site" description="Proton donor/acceptor" evidence="3">
    <location>
        <position position="735"/>
    </location>
</feature>
<feature type="region of interest" description="Disordered" evidence="4">
    <location>
        <begin position="835"/>
        <end position="962"/>
    </location>
</feature>
<feature type="compositionally biased region" description="Basic and acidic residues" evidence="4">
    <location>
        <begin position="952"/>
        <end position="962"/>
    </location>
</feature>
<sequence length="962" mass="107047">MTTSIRCGPLTISADFDSGNVLRAELVYPVDLLRSKVAALPSTSSASLSLAYPFENQDYELNVWTRPDCYGTSFENGNRTWFYFGINGGKSNGVVKINIANLNKQTKLFLQGMQPVSRILPDKSKWERIDDRIIINENKPQDNGCSISFRIKLPEDTNKSTLYVAFTYPYTYQELCDVLNHLDSEFLNKLVVPKAKLNRRDLRLNPLAASSSENDIYYHRECVCYSLEGRRVDLLTISSIHGISEKREDRLANLFPILQEPRPFKFPGKKVVFLSARVHPGETPSSFVLNGFLRFIMHKTDPRAVILRKLFVFKFIPILNPDGVFKGHYRTDPRGINLNRVYLSPSPKFHPSIYAARKLLIYYHSGVDPPEASEVEEELEENVELQHDCTNSSVESISVDTAIPRRTNSCEIDVKYHDSSITLFSEDTCFDPLPGPAEHGGILNPHNQACQSSTSSKKPYTFVLSDTNSICAGCVPLDDSANCSSRSMPSGGQSRCDSLNESLGSTHQCAFEACDEDSVLYENMKLNDSINNNMEIEQQPGNVEDLSLSSSSGSRIKSSRRKKKVSPVKDKKQKTRQSSETISRDKLLGSASTRVKKPPGTSTSGVFDNMKWPFDMKTSRLTRSQKSGPYKSTSSTSRYYDPSSGLFLYVDMHGHTTKRGIFMYGNHFPDVNTQAECLLLPRIMSINSPNFDFAACNFTERLMCCKDKKDGLSREGSGRVACLKLTGLVRSYTLECNYNTGRVVNAIVPRPSAAGFIDDAISSNVFQPPKYTIELFEQIGKSLAETVLDISGQNPFSRLTSTELKTVEGVKRSLVHRLKLSPEFKSAINIVGGPEPSIKIDPHSSSLDLDGKAGPLSSKINRKLKSNNKVLTPSQSGGPLGPKNRENRNSHENVKPVGSQSKIKLPKKQFSKLLPNDDASSSSKSASLPKTKLAKAMKHKNFPRVSSSKGKNKLDKSDSLRK</sequence>
<dbReference type="PANTHER" id="PTHR12756">
    <property type="entry name" value="CYTOSOLIC CARBOXYPEPTIDASE"/>
    <property type="match status" value="1"/>
</dbReference>
<evidence type="ECO:0000256" key="1">
    <source>
        <dbReference type="ARBA" id="ARBA00001947"/>
    </source>
</evidence>
<name>A0A226E4N6_FOLCA</name>
<proteinExistence type="inferred from homology"/>
<dbReference type="PANTHER" id="PTHR12756:SF12">
    <property type="entry name" value="CYTOSOLIC CARBOXYPEPTIDASE-LIKE PROTEIN 5"/>
    <property type="match status" value="1"/>
</dbReference>
<keyword evidence="6" id="KW-0378">Hydrolase</keyword>
<keyword evidence="6" id="KW-0121">Carboxypeptidase</keyword>
<evidence type="ECO:0000256" key="2">
    <source>
        <dbReference type="ARBA" id="ARBA00005988"/>
    </source>
</evidence>
<evidence type="ECO:0000256" key="4">
    <source>
        <dbReference type="SAM" id="MobiDB-lite"/>
    </source>
</evidence>